<evidence type="ECO:0000259" key="12">
    <source>
        <dbReference type="PROSITE" id="PS50109"/>
    </source>
</evidence>
<dbReference type="EC" id="2.7.13.3" evidence="3"/>
<dbReference type="SUPFAM" id="SSF55874">
    <property type="entry name" value="ATPase domain of HSP90 chaperone/DNA topoisomerase II/histidine kinase"/>
    <property type="match status" value="1"/>
</dbReference>
<evidence type="ECO:0000256" key="1">
    <source>
        <dbReference type="ARBA" id="ARBA00000085"/>
    </source>
</evidence>
<evidence type="ECO:0000256" key="4">
    <source>
        <dbReference type="ARBA" id="ARBA00022553"/>
    </source>
</evidence>
<dbReference type="PRINTS" id="PR00344">
    <property type="entry name" value="BCTRLSENSOR"/>
</dbReference>
<dbReference type="AlphaFoldDB" id="A0A1F4VI67"/>
<comment type="caution">
    <text evidence="14">The sequence shown here is derived from an EMBL/GenBank/DDBJ whole genome shotgun (WGS) entry which is preliminary data.</text>
</comment>
<comment type="catalytic activity">
    <reaction evidence="1">
        <text>ATP + protein L-histidine = ADP + protein N-phospho-L-histidine.</text>
        <dbReference type="EC" id="2.7.13.3"/>
    </reaction>
</comment>
<dbReference type="Pfam" id="PF00512">
    <property type="entry name" value="HisKA"/>
    <property type="match status" value="1"/>
</dbReference>
<dbReference type="InterPro" id="IPR003661">
    <property type="entry name" value="HisK_dim/P_dom"/>
</dbReference>
<dbReference type="Proteomes" id="UP000177763">
    <property type="component" value="Unassembled WGS sequence"/>
</dbReference>
<evidence type="ECO:0000256" key="3">
    <source>
        <dbReference type="ARBA" id="ARBA00012438"/>
    </source>
</evidence>
<dbReference type="GO" id="GO:0005886">
    <property type="term" value="C:plasma membrane"/>
    <property type="evidence" value="ECO:0007669"/>
    <property type="project" value="TreeGrafter"/>
</dbReference>
<dbReference type="Pfam" id="PF00672">
    <property type="entry name" value="HAMP"/>
    <property type="match status" value="1"/>
</dbReference>
<feature type="domain" description="HAMP" evidence="13">
    <location>
        <begin position="184"/>
        <end position="237"/>
    </location>
</feature>
<feature type="transmembrane region" description="Helical" evidence="11">
    <location>
        <begin position="12"/>
        <end position="33"/>
    </location>
</feature>
<comment type="subcellular location">
    <subcellularLocation>
        <location evidence="2">Membrane</location>
    </subcellularLocation>
</comment>
<keyword evidence="10 11" id="KW-0472">Membrane</keyword>
<dbReference type="GO" id="GO:0000155">
    <property type="term" value="F:phosphorelay sensor kinase activity"/>
    <property type="evidence" value="ECO:0007669"/>
    <property type="project" value="InterPro"/>
</dbReference>
<keyword evidence="4" id="KW-0597">Phosphoprotein</keyword>
<dbReference type="SMART" id="SM00387">
    <property type="entry name" value="HATPase_c"/>
    <property type="match status" value="1"/>
</dbReference>
<keyword evidence="8 11" id="KW-1133">Transmembrane helix</keyword>
<name>A0A1F4VI67_UNCKA</name>
<dbReference type="FunFam" id="3.30.565.10:FF:000006">
    <property type="entry name" value="Sensor histidine kinase WalK"/>
    <property type="match status" value="1"/>
</dbReference>
<dbReference type="PROSITE" id="PS50885">
    <property type="entry name" value="HAMP"/>
    <property type="match status" value="1"/>
</dbReference>
<dbReference type="InterPro" id="IPR036890">
    <property type="entry name" value="HATPase_C_sf"/>
</dbReference>
<sequence>MKNHSIKFQLTIWYSLTIFVASTVLFVSFYYITKRSIILETDRSLLGHASQIADNIGLNTNNIFDSQTQEIVDVSKSQIPGIFVAVTDIAGHHIKSEDDGIFLKLAKEAIETKKETYSYQIISGITLRLVSYPIKRDGKILGTIVMGHPVDIYQQALQQLRNIALLLILFLIVPSILLGYFLAGNATNPINKLAKNMQKITTENLSKRVEIPSKSVETFKLISNFNGLLDRLNDAFNREKQFIGEVAHEIKTPLAVIKSNAEVTLSKEREAEEYKLSLAQVLTHTEKLSKRLSDLIDFAWSQTTDVQKNFSKINLSNVLKDVCENTQYLAENKKISVDCAILDNILVLGKEDKLSQVFFNIMDNAVKYNSENGDIKLELTKEQNKAVVKIIDTGVGIDKEDLKTIFDRFYRSDSNKNIKGHGLGLAIANSIIKAHNGKIEVLSTKAIGTTFIVTLPISS</sequence>
<feature type="transmembrane region" description="Helical" evidence="11">
    <location>
        <begin position="163"/>
        <end position="183"/>
    </location>
</feature>
<protein>
    <recommendedName>
        <fullName evidence="3">histidine kinase</fullName>
        <ecNumber evidence="3">2.7.13.3</ecNumber>
    </recommendedName>
</protein>
<keyword evidence="9" id="KW-0902">Two-component regulatory system</keyword>
<proteinExistence type="predicted"/>
<dbReference type="SUPFAM" id="SSF47384">
    <property type="entry name" value="Homodimeric domain of signal transducing histidine kinase"/>
    <property type="match status" value="1"/>
</dbReference>
<evidence type="ECO:0000313" key="15">
    <source>
        <dbReference type="Proteomes" id="UP000177763"/>
    </source>
</evidence>
<dbReference type="EMBL" id="MEVN01000038">
    <property type="protein sequence ID" value="OGC56453.1"/>
    <property type="molecule type" value="Genomic_DNA"/>
</dbReference>
<dbReference type="Pfam" id="PF02518">
    <property type="entry name" value="HATPase_c"/>
    <property type="match status" value="1"/>
</dbReference>
<dbReference type="InterPro" id="IPR004358">
    <property type="entry name" value="Sig_transdc_His_kin-like_C"/>
</dbReference>
<dbReference type="PANTHER" id="PTHR45436">
    <property type="entry name" value="SENSOR HISTIDINE KINASE YKOH"/>
    <property type="match status" value="1"/>
</dbReference>
<dbReference type="Gene3D" id="1.10.287.130">
    <property type="match status" value="1"/>
</dbReference>
<evidence type="ECO:0000256" key="11">
    <source>
        <dbReference type="SAM" id="Phobius"/>
    </source>
</evidence>
<evidence type="ECO:0000256" key="7">
    <source>
        <dbReference type="ARBA" id="ARBA00022777"/>
    </source>
</evidence>
<dbReference type="SMART" id="SM00388">
    <property type="entry name" value="HisKA"/>
    <property type="match status" value="1"/>
</dbReference>
<dbReference type="InterPro" id="IPR003660">
    <property type="entry name" value="HAMP_dom"/>
</dbReference>
<dbReference type="Gene3D" id="6.10.340.10">
    <property type="match status" value="1"/>
</dbReference>
<dbReference type="InterPro" id="IPR036097">
    <property type="entry name" value="HisK_dim/P_sf"/>
</dbReference>
<evidence type="ECO:0000313" key="14">
    <source>
        <dbReference type="EMBL" id="OGC56453.1"/>
    </source>
</evidence>
<accession>A0A1F4VI67</accession>
<evidence type="ECO:0000256" key="8">
    <source>
        <dbReference type="ARBA" id="ARBA00022989"/>
    </source>
</evidence>
<dbReference type="CDD" id="cd00075">
    <property type="entry name" value="HATPase"/>
    <property type="match status" value="1"/>
</dbReference>
<dbReference type="CDD" id="cd06225">
    <property type="entry name" value="HAMP"/>
    <property type="match status" value="1"/>
</dbReference>
<dbReference type="PROSITE" id="PS50109">
    <property type="entry name" value="HIS_KIN"/>
    <property type="match status" value="1"/>
</dbReference>
<evidence type="ECO:0000256" key="5">
    <source>
        <dbReference type="ARBA" id="ARBA00022679"/>
    </source>
</evidence>
<dbReference type="Gene3D" id="3.30.565.10">
    <property type="entry name" value="Histidine kinase-like ATPase, C-terminal domain"/>
    <property type="match status" value="1"/>
</dbReference>
<evidence type="ECO:0000259" key="13">
    <source>
        <dbReference type="PROSITE" id="PS50885"/>
    </source>
</evidence>
<keyword evidence="5" id="KW-0808">Transferase</keyword>
<reference evidence="14 15" key="1">
    <citation type="journal article" date="2016" name="Nat. Commun.">
        <title>Thousands of microbial genomes shed light on interconnected biogeochemical processes in an aquifer system.</title>
        <authorList>
            <person name="Anantharaman K."/>
            <person name="Brown C.T."/>
            <person name="Hug L.A."/>
            <person name="Sharon I."/>
            <person name="Castelle C.J."/>
            <person name="Probst A.J."/>
            <person name="Thomas B.C."/>
            <person name="Singh A."/>
            <person name="Wilkins M.J."/>
            <person name="Karaoz U."/>
            <person name="Brodie E.L."/>
            <person name="Williams K.H."/>
            <person name="Hubbard S.S."/>
            <person name="Banfield J.F."/>
        </authorList>
    </citation>
    <scope>NUCLEOTIDE SEQUENCE [LARGE SCALE GENOMIC DNA]</scope>
</reference>
<feature type="domain" description="Histidine kinase" evidence="12">
    <location>
        <begin position="245"/>
        <end position="459"/>
    </location>
</feature>
<dbReference type="InterPro" id="IPR005467">
    <property type="entry name" value="His_kinase_dom"/>
</dbReference>
<gene>
    <name evidence="14" type="ORF">A3H26_01140</name>
</gene>
<evidence type="ECO:0000256" key="2">
    <source>
        <dbReference type="ARBA" id="ARBA00004370"/>
    </source>
</evidence>
<evidence type="ECO:0000256" key="6">
    <source>
        <dbReference type="ARBA" id="ARBA00022692"/>
    </source>
</evidence>
<dbReference type="InterPro" id="IPR050428">
    <property type="entry name" value="TCS_sensor_his_kinase"/>
</dbReference>
<dbReference type="STRING" id="1802630.A3H26_01140"/>
<dbReference type="CDD" id="cd00082">
    <property type="entry name" value="HisKA"/>
    <property type="match status" value="1"/>
</dbReference>
<dbReference type="InterPro" id="IPR003594">
    <property type="entry name" value="HATPase_dom"/>
</dbReference>
<organism evidence="14 15">
    <name type="scientific">candidate division WWE3 bacterium RIFCSPLOWO2_12_FULL_36_10</name>
    <dbReference type="NCBI Taxonomy" id="1802630"/>
    <lineage>
        <taxon>Bacteria</taxon>
        <taxon>Katanobacteria</taxon>
    </lineage>
</organism>
<dbReference type="PANTHER" id="PTHR45436:SF5">
    <property type="entry name" value="SENSOR HISTIDINE KINASE TRCS"/>
    <property type="match status" value="1"/>
</dbReference>
<evidence type="ECO:0000256" key="9">
    <source>
        <dbReference type="ARBA" id="ARBA00023012"/>
    </source>
</evidence>
<keyword evidence="7" id="KW-0418">Kinase</keyword>
<keyword evidence="6 11" id="KW-0812">Transmembrane</keyword>
<evidence type="ECO:0000256" key="10">
    <source>
        <dbReference type="ARBA" id="ARBA00023136"/>
    </source>
</evidence>